<dbReference type="PANTHER" id="PTHR45288">
    <property type="entry name" value="THIOREDOXIN FAMILY PROTEIN"/>
    <property type="match status" value="1"/>
</dbReference>
<dbReference type="InterPro" id="IPR036249">
    <property type="entry name" value="Thioredoxin-like_sf"/>
</dbReference>
<keyword evidence="3" id="KW-1185">Reference proteome</keyword>
<dbReference type="OrthoDB" id="9793736at2"/>
<protein>
    <submittedName>
        <fullName evidence="2">Glutathione S-transferase, N-terminal domain</fullName>
    </submittedName>
</protein>
<gene>
    <name evidence="2" type="ORF">SAMN02745753_03423</name>
</gene>
<dbReference type="PROSITE" id="PS50404">
    <property type="entry name" value="GST_NTER"/>
    <property type="match status" value="1"/>
</dbReference>
<feature type="domain" description="GST N-terminal" evidence="1">
    <location>
        <begin position="43"/>
        <end position="123"/>
    </location>
</feature>
<dbReference type="Gene3D" id="3.40.30.10">
    <property type="entry name" value="Glutaredoxin"/>
    <property type="match status" value="1"/>
</dbReference>
<dbReference type="PANTHER" id="PTHR45288:SF2">
    <property type="entry name" value="THIOREDOXIN FAMILY PROTEIN"/>
    <property type="match status" value="1"/>
</dbReference>
<dbReference type="Pfam" id="PF13417">
    <property type="entry name" value="GST_N_3"/>
    <property type="match status" value="1"/>
</dbReference>
<dbReference type="STRING" id="1122206.SAMN02745753_03423"/>
<name>A0A1M5HRR9_9GAMM</name>
<evidence type="ECO:0000313" key="2">
    <source>
        <dbReference type="EMBL" id="SHG18646.1"/>
    </source>
</evidence>
<organism evidence="2 3">
    <name type="scientific">Marinomonas polaris DSM 16579</name>
    <dbReference type="NCBI Taxonomy" id="1122206"/>
    <lineage>
        <taxon>Bacteria</taxon>
        <taxon>Pseudomonadati</taxon>
        <taxon>Pseudomonadota</taxon>
        <taxon>Gammaproteobacteria</taxon>
        <taxon>Oceanospirillales</taxon>
        <taxon>Oceanospirillaceae</taxon>
        <taxon>Marinomonas</taxon>
    </lineage>
</organism>
<sequence length="123" mass="14262">MKLLINLIRNLLGYIIIAVDLITRGSKKKRTPEKQQEINQELKDFSLYQFAACPFCTKTRRAMYKLNLPIEKRNAPEGSAHRTELLEGGGKVKVPCLRIEKDGKVEWMYESSQIISYLEKRFA</sequence>
<keyword evidence="2" id="KW-0808">Transferase</keyword>
<accession>A0A1M5HRR9</accession>
<dbReference type="PROSITE" id="PS51354">
    <property type="entry name" value="GLUTAREDOXIN_2"/>
    <property type="match status" value="1"/>
</dbReference>
<evidence type="ECO:0000259" key="1">
    <source>
        <dbReference type="PROSITE" id="PS50404"/>
    </source>
</evidence>
<dbReference type="AlphaFoldDB" id="A0A1M5HRR9"/>
<dbReference type="SUPFAM" id="SSF52833">
    <property type="entry name" value="Thioredoxin-like"/>
    <property type="match status" value="1"/>
</dbReference>
<proteinExistence type="predicted"/>
<dbReference type="InterPro" id="IPR004045">
    <property type="entry name" value="Glutathione_S-Trfase_N"/>
</dbReference>
<dbReference type="GO" id="GO:0016740">
    <property type="term" value="F:transferase activity"/>
    <property type="evidence" value="ECO:0007669"/>
    <property type="project" value="UniProtKB-KW"/>
</dbReference>
<evidence type="ECO:0000313" key="3">
    <source>
        <dbReference type="Proteomes" id="UP000184517"/>
    </source>
</evidence>
<dbReference type="EMBL" id="FQVF01000017">
    <property type="protein sequence ID" value="SHG18646.1"/>
    <property type="molecule type" value="Genomic_DNA"/>
</dbReference>
<dbReference type="RefSeq" id="WP_072840888.1">
    <property type="nucleotide sequence ID" value="NZ_FQVF01000017.1"/>
</dbReference>
<dbReference type="Proteomes" id="UP000184517">
    <property type="component" value="Unassembled WGS sequence"/>
</dbReference>
<reference evidence="3" key="1">
    <citation type="submission" date="2016-11" db="EMBL/GenBank/DDBJ databases">
        <authorList>
            <person name="Varghese N."/>
            <person name="Submissions S."/>
        </authorList>
    </citation>
    <scope>NUCLEOTIDE SEQUENCE [LARGE SCALE GENOMIC DNA]</scope>
    <source>
        <strain evidence="3">DSM 16579</strain>
    </source>
</reference>